<dbReference type="SUPFAM" id="SSF46785">
    <property type="entry name" value="Winged helix' DNA-binding domain"/>
    <property type="match status" value="1"/>
</dbReference>
<evidence type="ECO:0000313" key="5">
    <source>
        <dbReference type="EMBL" id="MBR7671640.1"/>
    </source>
</evidence>
<comment type="caution">
    <text evidence="5">The sequence shown here is derived from an EMBL/GenBank/DDBJ whole genome shotgun (WGS) entry which is preliminary data.</text>
</comment>
<dbReference type="SMART" id="SM00418">
    <property type="entry name" value="HTH_ARSR"/>
    <property type="match status" value="1"/>
</dbReference>
<dbReference type="Proteomes" id="UP000675554">
    <property type="component" value="Unassembled WGS sequence"/>
</dbReference>
<evidence type="ECO:0000313" key="6">
    <source>
        <dbReference type="Proteomes" id="UP000675554"/>
    </source>
</evidence>
<dbReference type="Gene3D" id="1.10.10.10">
    <property type="entry name" value="Winged helix-like DNA-binding domain superfamily/Winged helix DNA-binding domain"/>
    <property type="match status" value="1"/>
</dbReference>
<dbReference type="GO" id="GO:0003700">
    <property type="term" value="F:DNA-binding transcription factor activity"/>
    <property type="evidence" value="ECO:0007669"/>
    <property type="project" value="InterPro"/>
</dbReference>
<evidence type="ECO:0000256" key="2">
    <source>
        <dbReference type="ARBA" id="ARBA00023125"/>
    </source>
</evidence>
<dbReference type="InterPro" id="IPR036388">
    <property type="entry name" value="WH-like_DNA-bd_sf"/>
</dbReference>
<reference evidence="5" key="1">
    <citation type="submission" date="2021-04" db="EMBL/GenBank/DDBJ databases">
        <title>Sequencing of actinobacteria type strains.</title>
        <authorList>
            <person name="Nguyen G.-S."/>
            <person name="Wentzel A."/>
        </authorList>
    </citation>
    <scope>NUCLEOTIDE SEQUENCE</scope>
    <source>
        <strain evidence="5">DSM 42095</strain>
    </source>
</reference>
<gene>
    <name evidence="5" type="ORF">KDA82_01020</name>
</gene>
<evidence type="ECO:0000256" key="3">
    <source>
        <dbReference type="ARBA" id="ARBA00023163"/>
    </source>
</evidence>
<evidence type="ECO:0000256" key="1">
    <source>
        <dbReference type="ARBA" id="ARBA00023015"/>
    </source>
</evidence>
<keyword evidence="6" id="KW-1185">Reference proteome</keyword>
<protein>
    <submittedName>
        <fullName evidence="5">Winged helix-turn-helix transcriptional regulator</fullName>
    </submittedName>
</protein>
<sequence>MLRIHFSAGDLARTRVADGLDPLWEIVLSIHQLHERRRDPVLRSWRHDARTPGVRAQRVLAPLMPPQGYFPDFLTPAAASGGLECGIDAVLSTPRHQLRSEVTLLSARNPVPAWARALADGECDTLRRVGQALRQYHASVLEPSWQRITHRTEADRLNRSRTQCRLGTEAMLRTFAPLLRWQPPVLCADYPVDRDMHLHGRGLLLVPSYFCRRTPVALVNETLLPVLVYPARPEPPGPPAVPESRLAPLLGHTRTAVLQTLRHPRTTTELAGHAGVSLSSASEHAAVLRRAGLVTSTRESHCVRHALTPLGAELLTGNT</sequence>
<name>A0A8T4IJQ2_9ACTN</name>
<dbReference type="InterPro" id="IPR051011">
    <property type="entry name" value="Metal_resp_trans_reg"/>
</dbReference>
<dbReference type="PANTHER" id="PTHR43132:SF8">
    <property type="entry name" value="HTH-TYPE TRANSCRIPTIONAL REGULATOR KMTR"/>
    <property type="match status" value="1"/>
</dbReference>
<dbReference type="GO" id="GO:0003677">
    <property type="term" value="F:DNA binding"/>
    <property type="evidence" value="ECO:0007669"/>
    <property type="project" value="UniProtKB-KW"/>
</dbReference>
<organism evidence="5 6">
    <name type="scientific">Streptomyces daliensis</name>
    <dbReference type="NCBI Taxonomy" id="299421"/>
    <lineage>
        <taxon>Bacteria</taxon>
        <taxon>Bacillati</taxon>
        <taxon>Actinomycetota</taxon>
        <taxon>Actinomycetes</taxon>
        <taxon>Kitasatosporales</taxon>
        <taxon>Streptomycetaceae</taxon>
        <taxon>Streptomyces</taxon>
    </lineage>
</organism>
<keyword evidence="1" id="KW-0805">Transcription regulation</keyword>
<keyword evidence="2" id="KW-0238">DNA-binding</keyword>
<evidence type="ECO:0000259" key="4">
    <source>
        <dbReference type="SMART" id="SM00418"/>
    </source>
</evidence>
<dbReference type="InterPro" id="IPR036390">
    <property type="entry name" value="WH_DNA-bd_sf"/>
</dbReference>
<dbReference type="EMBL" id="JAGSMN010000020">
    <property type="protein sequence ID" value="MBR7671640.1"/>
    <property type="molecule type" value="Genomic_DNA"/>
</dbReference>
<accession>A0A8T4IJQ2</accession>
<dbReference type="InterPro" id="IPR011991">
    <property type="entry name" value="ArsR-like_HTH"/>
</dbReference>
<dbReference type="PANTHER" id="PTHR43132">
    <property type="entry name" value="ARSENICAL RESISTANCE OPERON REPRESSOR ARSR-RELATED"/>
    <property type="match status" value="1"/>
</dbReference>
<dbReference type="AlphaFoldDB" id="A0A8T4IJQ2"/>
<dbReference type="InterPro" id="IPR001845">
    <property type="entry name" value="HTH_ArsR_DNA-bd_dom"/>
</dbReference>
<feature type="domain" description="HTH arsR-type" evidence="4">
    <location>
        <begin position="244"/>
        <end position="316"/>
    </location>
</feature>
<keyword evidence="3" id="KW-0804">Transcription</keyword>
<dbReference type="CDD" id="cd00090">
    <property type="entry name" value="HTH_ARSR"/>
    <property type="match status" value="1"/>
</dbReference>
<proteinExistence type="predicted"/>